<dbReference type="RefSeq" id="XP_001232861.2">
    <property type="nucleotide sequence ID" value="XM_001232860.7"/>
</dbReference>
<proteinExistence type="predicted"/>
<keyword evidence="5" id="KW-1185">Reference proteome</keyword>
<dbReference type="Pfam" id="PF00400">
    <property type="entry name" value="WD40"/>
    <property type="match status" value="2"/>
</dbReference>
<dbReference type="KEGG" id="gga:770128"/>
<dbReference type="SUPFAM" id="SSF50978">
    <property type="entry name" value="WD40 repeat-like"/>
    <property type="match status" value="1"/>
</dbReference>
<dbReference type="RefSeq" id="XP_040534898.1">
    <property type="nucleotide sequence ID" value="XM_040678964.2"/>
</dbReference>
<dbReference type="InterPro" id="IPR036322">
    <property type="entry name" value="WD40_repeat_dom_sf"/>
</dbReference>
<name>A0A8V0ZZZ2_CHICK</name>
<sequence>MRGVGVPAERSGPAPTAMAVRWEGGHSASVLCLAAGREGLVASGAERGELALWGREGVPAGRLRLSPAEDDVAALAFSPRLPHRLYAAHGAAVALLDVRALREPVERLRFNEEEIGCLALSDAGALLAAADDSGAVKVVDLESKKVVRSLRHANICSSVAFRPQRPQSLVSCGLDMQVMLWNLQKARPLWTTNLQECGTEEDSLQSAGQLFNPPLAHSLSVASCGNVFGCGAQDGKVRIFRVTGLKFERELEFRGHSLGVSQVLFMPESYCLLTGGNDGKVLLWDVSNDIGKQQKSPAKSLHKRKGQAAATARKDGKLNKVASNEHARILPKLTIEHGEKVNWITCAEIKGSRRVLVADQSSSISVYPLPES</sequence>
<dbReference type="PANTHER" id="PTHR44666:SF1">
    <property type="entry name" value="WD REPEAT-CONTAINING PROTEIN 53"/>
    <property type="match status" value="1"/>
</dbReference>
<dbReference type="GlyGen" id="A0A8V0ZZZ2">
    <property type="glycosylation" value="1 site"/>
</dbReference>
<evidence type="ECO:0000313" key="5">
    <source>
        <dbReference type="Proteomes" id="UP000000539"/>
    </source>
</evidence>
<dbReference type="GeneTree" id="ENSGT00390000011073"/>
<feature type="repeat" description="WD" evidence="3">
    <location>
        <begin position="253"/>
        <end position="288"/>
    </location>
</feature>
<evidence type="ECO:0000256" key="1">
    <source>
        <dbReference type="ARBA" id="ARBA00022574"/>
    </source>
</evidence>
<dbReference type="FunCoup" id="A0A8V0ZZZ2">
    <property type="interactions" value="1318"/>
</dbReference>
<dbReference type="SMART" id="SM00320">
    <property type="entry name" value="WD40"/>
    <property type="match status" value="5"/>
</dbReference>
<dbReference type="InterPro" id="IPR001680">
    <property type="entry name" value="WD40_rpt"/>
</dbReference>
<evidence type="ECO:0000256" key="2">
    <source>
        <dbReference type="ARBA" id="ARBA00022737"/>
    </source>
</evidence>
<dbReference type="PANTHER" id="PTHR44666">
    <property type="entry name" value="WD REPEAT-CONTAINING PROTEIN 53"/>
    <property type="match status" value="1"/>
</dbReference>
<dbReference type="InterPro" id="IPR042453">
    <property type="entry name" value="WDR53"/>
</dbReference>
<gene>
    <name evidence="4" type="primary">WDR53</name>
</gene>
<dbReference type="InterPro" id="IPR015943">
    <property type="entry name" value="WD40/YVTN_repeat-like_dom_sf"/>
</dbReference>
<dbReference type="Ensembl" id="ENSGALT00010060552.1">
    <property type="protein sequence ID" value="ENSGALP00010037311.1"/>
    <property type="gene ID" value="ENSGALG00010024804.1"/>
</dbReference>
<dbReference type="Gene3D" id="2.130.10.10">
    <property type="entry name" value="YVTN repeat-like/Quinoprotein amine dehydrogenase"/>
    <property type="match status" value="2"/>
</dbReference>
<reference evidence="4" key="2">
    <citation type="submission" date="2025-08" db="UniProtKB">
        <authorList>
            <consortium name="Ensembl"/>
        </authorList>
    </citation>
    <scope>IDENTIFICATION</scope>
    <source>
        <strain evidence="4">broiler</strain>
    </source>
</reference>
<keyword evidence="2" id="KW-0677">Repeat</keyword>
<dbReference type="OrthoDB" id="2161379at2759"/>
<accession>A0A8V0ZZZ2</accession>
<feature type="repeat" description="WD" evidence="3">
    <location>
        <begin position="149"/>
        <end position="191"/>
    </location>
</feature>
<dbReference type="PROSITE" id="PS50082">
    <property type="entry name" value="WD_REPEATS_2"/>
    <property type="match status" value="2"/>
</dbReference>
<organism evidence="4 5">
    <name type="scientific">Gallus gallus</name>
    <name type="common">Chicken</name>
    <dbReference type="NCBI Taxonomy" id="9031"/>
    <lineage>
        <taxon>Eukaryota</taxon>
        <taxon>Metazoa</taxon>
        <taxon>Chordata</taxon>
        <taxon>Craniata</taxon>
        <taxon>Vertebrata</taxon>
        <taxon>Euteleostomi</taxon>
        <taxon>Archelosauria</taxon>
        <taxon>Archosauria</taxon>
        <taxon>Dinosauria</taxon>
        <taxon>Saurischia</taxon>
        <taxon>Theropoda</taxon>
        <taxon>Coelurosauria</taxon>
        <taxon>Aves</taxon>
        <taxon>Neognathae</taxon>
        <taxon>Galloanserae</taxon>
        <taxon>Galliformes</taxon>
        <taxon>Phasianidae</taxon>
        <taxon>Phasianinae</taxon>
        <taxon>Gallus</taxon>
    </lineage>
</organism>
<evidence type="ECO:0000313" key="4">
    <source>
        <dbReference type="Ensembl" id="ENSGALP00010037311.1"/>
    </source>
</evidence>
<dbReference type="AlphaFoldDB" id="A0A8V0ZZZ2"/>
<dbReference type="Proteomes" id="UP000000539">
    <property type="component" value="Chromosome 9"/>
</dbReference>
<dbReference type="PROSITE" id="PS00678">
    <property type="entry name" value="WD_REPEATS_1"/>
    <property type="match status" value="2"/>
</dbReference>
<reference evidence="4" key="1">
    <citation type="submission" date="2020-11" db="EMBL/GenBank/DDBJ databases">
        <title>Gallus gallus (Chicken) genome, bGalGal1, GRCg7b, maternal haplotype autosomes + Z &amp; W.</title>
        <authorList>
            <person name="Warren W."/>
            <person name="Formenti G."/>
            <person name="Fedrigo O."/>
            <person name="Haase B."/>
            <person name="Mountcastle J."/>
            <person name="Balacco J."/>
            <person name="Tracey A."/>
            <person name="Schneider V."/>
            <person name="Okimoto R."/>
            <person name="Cheng H."/>
            <person name="Hawken R."/>
            <person name="Howe K."/>
            <person name="Jarvis E.D."/>
        </authorList>
    </citation>
    <scope>NUCLEOTIDE SEQUENCE [LARGE SCALE GENOMIC DNA]</scope>
    <source>
        <strain evidence="4">Broiler</strain>
    </source>
</reference>
<dbReference type="CTD" id="348793"/>
<keyword evidence="1 3" id="KW-0853">WD repeat</keyword>
<dbReference type="GeneID" id="770128"/>
<dbReference type="OMA" id="GDLMVWG"/>
<reference evidence="4" key="3">
    <citation type="submission" date="2025-09" db="UniProtKB">
        <authorList>
            <consortium name="Ensembl"/>
        </authorList>
    </citation>
    <scope>IDENTIFICATION</scope>
    <source>
        <strain evidence="4">broiler</strain>
    </source>
</reference>
<dbReference type="PROSITE" id="PS50294">
    <property type="entry name" value="WD_REPEATS_REGION"/>
    <property type="match status" value="1"/>
</dbReference>
<dbReference type="SMR" id="A0A8V0ZZZ2"/>
<dbReference type="InterPro" id="IPR019775">
    <property type="entry name" value="WD40_repeat_CS"/>
</dbReference>
<evidence type="ECO:0000256" key="3">
    <source>
        <dbReference type="PROSITE-ProRule" id="PRU00221"/>
    </source>
</evidence>
<protein>
    <submittedName>
        <fullName evidence="4">WD repeat domain 53</fullName>
    </submittedName>
</protein>